<dbReference type="Gene3D" id="3.40.50.1820">
    <property type="entry name" value="alpha/beta hydrolase"/>
    <property type="match status" value="1"/>
</dbReference>
<evidence type="ECO:0000256" key="2">
    <source>
        <dbReference type="ARBA" id="ARBA00022801"/>
    </source>
</evidence>
<dbReference type="PANTHER" id="PTHR48081:SF33">
    <property type="entry name" value="KYNURENINE FORMAMIDASE"/>
    <property type="match status" value="1"/>
</dbReference>
<evidence type="ECO:0000313" key="5">
    <source>
        <dbReference type="EMBL" id="WRS40447.1"/>
    </source>
</evidence>
<dbReference type="RefSeq" id="WP_324780977.1">
    <property type="nucleotide sequence ID" value="NZ_CP141769.1"/>
</dbReference>
<dbReference type="Proteomes" id="UP001334732">
    <property type="component" value="Chromosome"/>
</dbReference>
<protein>
    <submittedName>
        <fullName evidence="5">Alpha/beta hydrolase</fullName>
    </submittedName>
</protein>
<feature type="chain" id="PRO_5045152172" evidence="3">
    <location>
        <begin position="21"/>
        <end position="317"/>
    </location>
</feature>
<dbReference type="Pfam" id="PF20434">
    <property type="entry name" value="BD-FAE"/>
    <property type="match status" value="1"/>
</dbReference>
<proteinExistence type="inferred from homology"/>
<dbReference type="InterPro" id="IPR049492">
    <property type="entry name" value="BD-FAE-like_dom"/>
</dbReference>
<evidence type="ECO:0000313" key="6">
    <source>
        <dbReference type="Proteomes" id="UP001334732"/>
    </source>
</evidence>
<dbReference type="PANTHER" id="PTHR48081">
    <property type="entry name" value="AB HYDROLASE SUPERFAMILY PROTEIN C4A8.06C"/>
    <property type="match status" value="1"/>
</dbReference>
<name>A0ABZ1CMD3_9PROT</name>
<reference evidence="5 6" key="1">
    <citation type="submission" date="2023-12" db="EMBL/GenBank/DDBJ databases">
        <title>Thiobacillus sedimentum sp. nov., a chemolithoautotrophic sulfur-oxidizing bacterium isolated from freshwater sediment.</title>
        <authorList>
            <person name="Luo J."/>
            <person name="Dai C."/>
        </authorList>
    </citation>
    <scope>NUCLEOTIDE SEQUENCE [LARGE SCALE GENOMIC DNA]</scope>
    <source>
        <strain evidence="5 6">SCUT-2</strain>
    </source>
</reference>
<dbReference type="InterPro" id="IPR002168">
    <property type="entry name" value="Lipase_GDXG_HIS_AS"/>
</dbReference>
<dbReference type="PROSITE" id="PS01173">
    <property type="entry name" value="LIPASE_GDXG_HIS"/>
    <property type="match status" value="1"/>
</dbReference>
<organism evidence="5 6">
    <name type="scientific">Thiobacillus sedimenti</name>
    <dbReference type="NCBI Taxonomy" id="3110231"/>
    <lineage>
        <taxon>Bacteria</taxon>
        <taxon>Pseudomonadati</taxon>
        <taxon>Pseudomonadota</taxon>
        <taxon>Betaproteobacteria</taxon>
        <taxon>Nitrosomonadales</taxon>
        <taxon>Thiobacillaceae</taxon>
        <taxon>Thiobacillus</taxon>
    </lineage>
</organism>
<evidence type="ECO:0000259" key="4">
    <source>
        <dbReference type="Pfam" id="PF20434"/>
    </source>
</evidence>
<evidence type="ECO:0000256" key="3">
    <source>
        <dbReference type="SAM" id="SignalP"/>
    </source>
</evidence>
<sequence length="317" mass="33564">MLRALPCALALLLAAPLAHAGALERVLAGRWRQQAREAESGEPAGRAPLPAGVRVLRDLPYGEDARQRMDIYLPDRPAAAPVIFMVHGGGWRHGDKGTGSVVDGKVARWVPRGFLFVSVNYRMLPDAGPAEQERDVAAALAAAQTRAAALGGDPRKFIVMGHSAGAHLVALLAASPDGATKQGVKPWLGTILLDSAALDVASLMKARHLRLYDEAFGADPGYWDATSPLHALTGPIYPVLAVCSTRRADSCAQAERFVARAKALDSRASVLGEDRSHRDLNQQLGSDGAYTDPVESFMKTLDPAVARRLAAPAAAHG</sequence>
<gene>
    <name evidence="5" type="ORF">VA613_06115</name>
</gene>
<dbReference type="EMBL" id="CP141769">
    <property type="protein sequence ID" value="WRS40447.1"/>
    <property type="molecule type" value="Genomic_DNA"/>
</dbReference>
<feature type="domain" description="BD-FAE-like" evidence="4">
    <location>
        <begin position="69"/>
        <end position="176"/>
    </location>
</feature>
<dbReference type="InterPro" id="IPR029058">
    <property type="entry name" value="AB_hydrolase_fold"/>
</dbReference>
<feature type="signal peptide" evidence="3">
    <location>
        <begin position="1"/>
        <end position="20"/>
    </location>
</feature>
<keyword evidence="6" id="KW-1185">Reference proteome</keyword>
<keyword evidence="2 5" id="KW-0378">Hydrolase</keyword>
<dbReference type="InterPro" id="IPR050300">
    <property type="entry name" value="GDXG_lipolytic_enzyme"/>
</dbReference>
<evidence type="ECO:0000256" key="1">
    <source>
        <dbReference type="ARBA" id="ARBA00010515"/>
    </source>
</evidence>
<comment type="similarity">
    <text evidence="1">Belongs to the 'GDXG' lipolytic enzyme family.</text>
</comment>
<dbReference type="GO" id="GO:0016787">
    <property type="term" value="F:hydrolase activity"/>
    <property type="evidence" value="ECO:0007669"/>
    <property type="project" value="UniProtKB-KW"/>
</dbReference>
<dbReference type="SUPFAM" id="SSF53474">
    <property type="entry name" value="alpha/beta-Hydrolases"/>
    <property type="match status" value="1"/>
</dbReference>
<keyword evidence="3" id="KW-0732">Signal</keyword>
<accession>A0ABZ1CMD3</accession>